<organism evidence="1 2">
    <name type="scientific">Bradyrhizobium brasilense</name>
    <dbReference type="NCBI Taxonomy" id="1419277"/>
    <lineage>
        <taxon>Bacteria</taxon>
        <taxon>Pseudomonadati</taxon>
        <taxon>Pseudomonadota</taxon>
        <taxon>Alphaproteobacteria</taxon>
        <taxon>Hyphomicrobiales</taxon>
        <taxon>Nitrobacteraceae</taxon>
        <taxon>Bradyrhizobium</taxon>
    </lineage>
</organism>
<evidence type="ECO:0000313" key="1">
    <source>
        <dbReference type="EMBL" id="SDF13905.1"/>
    </source>
</evidence>
<dbReference type="EMBL" id="FMZW01000045">
    <property type="protein sequence ID" value="SDF13905.1"/>
    <property type="molecule type" value="Genomic_DNA"/>
</dbReference>
<protein>
    <submittedName>
        <fullName evidence="1">Uncharacterized protein</fullName>
    </submittedName>
</protein>
<dbReference type="Proteomes" id="UP000199245">
    <property type="component" value="Unassembled WGS sequence"/>
</dbReference>
<accession>A0A1G7IMR2</accession>
<proteinExistence type="predicted"/>
<sequence>MKTILSTAAFVLLATAALADEVPPPQPEVQQAGDSAKQAEDCSNEVWQLCLHSQGKGIVVRLVSTEHR</sequence>
<dbReference type="AlphaFoldDB" id="A0A1R1R4S0"/>
<accession>A0A1R1R4S0</accession>
<name>A0A1R1R4S0_9BRAD</name>
<reference evidence="1 2" key="1">
    <citation type="submission" date="2016-10" db="EMBL/GenBank/DDBJ databases">
        <authorList>
            <person name="de Groot N.N."/>
        </authorList>
    </citation>
    <scope>NUCLEOTIDE SEQUENCE [LARGE SCALE GENOMIC DNA]</scope>
    <source>
        <strain evidence="1 2">R5</strain>
    </source>
</reference>
<dbReference type="RefSeq" id="WP_092088802.1">
    <property type="nucleotide sequence ID" value="NZ_FMZW01000045.1"/>
</dbReference>
<gene>
    <name evidence="1" type="ORF">SAMN05216337_104590</name>
</gene>
<evidence type="ECO:0000313" key="2">
    <source>
        <dbReference type="Proteomes" id="UP000199245"/>
    </source>
</evidence>